<comment type="caution">
    <text evidence="2">The sequence shown here is derived from an EMBL/GenBank/DDBJ whole genome shotgun (WGS) entry which is preliminary data.</text>
</comment>
<dbReference type="EMBL" id="JJMU01000010">
    <property type="protein sequence ID" value="KGE15547.1"/>
    <property type="molecule type" value="Genomic_DNA"/>
</dbReference>
<protein>
    <submittedName>
        <fullName evidence="2">Uncharacterized protein</fullName>
    </submittedName>
</protein>
<reference evidence="2 3" key="2">
    <citation type="journal article" date="2015" name="PLoS ONE">
        <title>Whole-Genome Optical Mapping and Finished Genome Sequence of Sphingobacterium deserti sp. nov., a New Species Isolated from the Western Desert of China.</title>
        <authorList>
            <person name="Teng C."/>
            <person name="Zhou Z."/>
            <person name="Molnar I."/>
            <person name="Li X."/>
            <person name="Tang R."/>
            <person name="Chen M."/>
            <person name="Wang L."/>
            <person name="Su S."/>
            <person name="Zhang W."/>
            <person name="Lin M."/>
        </authorList>
    </citation>
    <scope>NUCLEOTIDE SEQUENCE [LARGE SCALE GENOMIC DNA]</scope>
    <source>
        <strain evidence="3">ACCC05744</strain>
    </source>
</reference>
<sequence length="873" mass="99064">MRNTIILTIVLFVAVIGASIYYFSDLNGEKKEVLRPLTFLPKETFLITTFHNDATTDNIFKDFEIFEALVGKAELGQWKVWKDKLLRNTVLQPYVNDADVYVSFHPEKEKIVSLFTVPTAETIAPESLAALIKETAKTFKISEKDSLGARIYHFDKGVKDSIFHVVYHKNIFFASYSDSLIYKVIDNKQPKLNKREIDYFVENNSRNSPLSVYFVHEQIDGLSNKLLRKKPGSFLELFGNLGGQSAWNLNFKNDALILSGESETNKDLTNYLETFSHQNKTTQRLFNYFPENTASYLSFAISHPTRFNTDLQTMFQKRGEWEKLSASFNELARSKGISLDEDIRPIFGNEFALLEQSNQTMIGFIALSDSSELSKNIRKIASETGDSIFRFDQSNIPYALFGDPLKSFIRPYFVRIGNTIALANSQSLLQNLRQDWRRENLLINTIGFKNFEKIQGNEANITYFQRTRTSAAILNNILKPAFNTNYKNEDDFGYQDFYSWSAQISGNNGDFLSSIYAIYKSKNALGATPDWTYAFENRPITAPWVFEHSDTSQFILIQEQDHTIHGIHPTGKKLWSAVFHGRVVGEAQQLADRSIVLVTDRNQLYRFDTNGDGLPGFSLQLSAEPTYTPTVAELDGQKLILIPAGKKLLVHALDGKKVGNWDELTLGGKILFDVKVRNNFVYIGTDNGNFYRVDAKGNVVAEETISGSLFRSPIAVVEAENKSGAIVALDTTATLVTVNFNQNPIKQQIGTWGDRALISFDGERSQAVNRLIAIDEKKLFVTQLRDGNPIFEYTFTQSVNDRPQIFKNTTYGDLIGISSRENTLLYLFDEKGNVVDGFPIEAVPQFYFGKIDYNSGTYLLCVRRDKKLYAFKN</sequence>
<keyword evidence="1" id="KW-1133">Transmembrane helix</keyword>
<dbReference type="STRING" id="1229276.DI53_0651"/>
<name>A0A0B8T2K0_9SPHI</name>
<dbReference type="PATRIC" id="fig|1229276.3.peg.672"/>
<dbReference type="SUPFAM" id="SSF63825">
    <property type="entry name" value="YWTD domain"/>
    <property type="match status" value="1"/>
</dbReference>
<keyword evidence="1" id="KW-0812">Transmembrane</keyword>
<dbReference type="eggNOG" id="COG1520">
    <property type="taxonomic scope" value="Bacteria"/>
</dbReference>
<dbReference type="InterPro" id="IPR015943">
    <property type="entry name" value="WD40/YVTN_repeat-like_dom_sf"/>
</dbReference>
<evidence type="ECO:0000313" key="3">
    <source>
        <dbReference type="Proteomes" id="UP000031802"/>
    </source>
</evidence>
<dbReference type="OrthoDB" id="1093345at2"/>
<proteinExistence type="predicted"/>
<dbReference type="Gene3D" id="2.130.10.10">
    <property type="entry name" value="YVTN repeat-like/Quinoprotein amine dehydrogenase"/>
    <property type="match status" value="1"/>
</dbReference>
<keyword evidence="1" id="KW-0472">Membrane</keyword>
<dbReference type="AlphaFoldDB" id="A0A0B8T2K0"/>
<evidence type="ECO:0000313" key="2">
    <source>
        <dbReference type="EMBL" id="KGE15547.1"/>
    </source>
</evidence>
<organism evidence="2 3">
    <name type="scientific">Sphingobacterium deserti</name>
    <dbReference type="NCBI Taxonomy" id="1229276"/>
    <lineage>
        <taxon>Bacteria</taxon>
        <taxon>Pseudomonadati</taxon>
        <taxon>Bacteroidota</taxon>
        <taxon>Sphingobacteriia</taxon>
        <taxon>Sphingobacteriales</taxon>
        <taxon>Sphingobacteriaceae</taxon>
        <taxon>Sphingobacterium</taxon>
    </lineage>
</organism>
<dbReference type="Proteomes" id="UP000031802">
    <property type="component" value="Unassembled WGS sequence"/>
</dbReference>
<evidence type="ECO:0000256" key="1">
    <source>
        <dbReference type="SAM" id="Phobius"/>
    </source>
</evidence>
<reference evidence="3" key="1">
    <citation type="submission" date="2014-04" db="EMBL/GenBank/DDBJ databases">
        <title>Whole-Genome optical mapping and complete genome sequence of Sphingobacterium deserti sp. nov., a new spaces isolated from desert in the west of China.</title>
        <authorList>
            <person name="Teng C."/>
            <person name="Zhou Z."/>
            <person name="Li X."/>
            <person name="Chen M."/>
            <person name="Lin M."/>
            <person name="Wang L."/>
            <person name="Su S."/>
            <person name="Zhang C."/>
            <person name="Zhang W."/>
        </authorList>
    </citation>
    <scope>NUCLEOTIDE SEQUENCE [LARGE SCALE GENOMIC DNA]</scope>
    <source>
        <strain evidence="3">ACCC05744</strain>
    </source>
</reference>
<feature type="transmembrane region" description="Helical" evidence="1">
    <location>
        <begin position="5"/>
        <end position="23"/>
    </location>
</feature>
<dbReference type="RefSeq" id="WP_037495252.1">
    <property type="nucleotide sequence ID" value="NZ_JJMU01000010.1"/>
</dbReference>
<keyword evidence="3" id="KW-1185">Reference proteome</keyword>
<gene>
    <name evidence="2" type="ORF">DI53_0651</name>
</gene>
<accession>A0A0B8T2K0</accession>